<keyword evidence="1" id="KW-0472">Membrane</keyword>
<dbReference type="CDD" id="cd03214">
    <property type="entry name" value="ABC_Iron-Siderophores_B12_Hemin"/>
    <property type="match status" value="1"/>
</dbReference>
<protein>
    <submittedName>
        <fullName evidence="5">ABC transporter ATP-binding protein</fullName>
    </submittedName>
</protein>
<proteinExistence type="predicted"/>
<dbReference type="InterPro" id="IPR017871">
    <property type="entry name" value="ABC_transporter-like_CS"/>
</dbReference>
<dbReference type="InterPro" id="IPR027417">
    <property type="entry name" value="P-loop_NTPase"/>
</dbReference>
<keyword evidence="2" id="KW-0547">Nucleotide-binding</keyword>
<dbReference type="Proteomes" id="UP001208935">
    <property type="component" value="Unassembled WGS sequence"/>
</dbReference>
<evidence type="ECO:0000313" key="5">
    <source>
        <dbReference type="EMBL" id="MCW5321024.1"/>
    </source>
</evidence>
<dbReference type="Pfam" id="PF00005">
    <property type="entry name" value="ABC_tran"/>
    <property type="match status" value="1"/>
</dbReference>
<reference evidence="6" key="1">
    <citation type="submission" date="2023-07" db="EMBL/GenBank/DDBJ databases">
        <title>Verminephrobacter genomes.</title>
        <authorList>
            <person name="Lund M.B."/>
        </authorList>
    </citation>
    <scope>NUCLEOTIDE SEQUENCE [LARGE SCALE GENOMIC DNA]</scope>
    <source>
        <strain evidence="6">AtM5-05</strain>
    </source>
</reference>
<keyword evidence="3 5" id="KW-0067">ATP-binding</keyword>
<dbReference type="PROSITE" id="PS00211">
    <property type="entry name" value="ABC_TRANSPORTER_1"/>
    <property type="match status" value="1"/>
</dbReference>
<dbReference type="EMBL" id="QZCW01000001">
    <property type="protein sequence ID" value="MCW5321024.1"/>
    <property type="molecule type" value="Genomic_DNA"/>
</dbReference>
<gene>
    <name evidence="5" type="ORF">D5039_07555</name>
</gene>
<evidence type="ECO:0000259" key="4">
    <source>
        <dbReference type="PROSITE" id="PS50893"/>
    </source>
</evidence>
<keyword evidence="6" id="KW-1185">Reference proteome</keyword>
<evidence type="ECO:0000256" key="1">
    <source>
        <dbReference type="ARBA" id="ARBA00022475"/>
    </source>
</evidence>
<accession>A0ABT3KRR5</accession>
<evidence type="ECO:0000313" key="6">
    <source>
        <dbReference type="Proteomes" id="UP001208935"/>
    </source>
</evidence>
<dbReference type="GO" id="GO:0005524">
    <property type="term" value="F:ATP binding"/>
    <property type="evidence" value="ECO:0007669"/>
    <property type="project" value="UniProtKB-KW"/>
</dbReference>
<evidence type="ECO:0000256" key="2">
    <source>
        <dbReference type="ARBA" id="ARBA00022741"/>
    </source>
</evidence>
<dbReference type="Gene3D" id="3.40.50.300">
    <property type="entry name" value="P-loop containing nucleotide triphosphate hydrolases"/>
    <property type="match status" value="1"/>
</dbReference>
<name>A0ABT3KRR5_9BURK</name>
<feature type="domain" description="ABC transporter" evidence="4">
    <location>
        <begin position="7"/>
        <end position="241"/>
    </location>
</feature>
<dbReference type="SMART" id="SM00382">
    <property type="entry name" value="AAA"/>
    <property type="match status" value="1"/>
</dbReference>
<dbReference type="SUPFAM" id="SSF52540">
    <property type="entry name" value="P-loop containing nucleoside triphosphate hydrolases"/>
    <property type="match status" value="1"/>
</dbReference>
<dbReference type="PROSITE" id="PS50893">
    <property type="entry name" value="ABC_TRANSPORTER_2"/>
    <property type="match status" value="1"/>
</dbReference>
<dbReference type="PANTHER" id="PTHR42794">
    <property type="entry name" value="HEMIN IMPORT ATP-BINDING PROTEIN HMUV"/>
    <property type="match status" value="1"/>
</dbReference>
<evidence type="ECO:0000256" key="3">
    <source>
        <dbReference type="ARBA" id="ARBA00022840"/>
    </source>
</evidence>
<dbReference type="PANTHER" id="PTHR42794:SF2">
    <property type="entry name" value="ABC TRANSPORTER ATP-BINDING PROTEIN"/>
    <property type="match status" value="1"/>
</dbReference>
<dbReference type="InterPro" id="IPR003439">
    <property type="entry name" value="ABC_transporter-like_ATP-bd"/>
</dbReference>
<dbReference type="RefSeq" id="WP_265281646.1">
    <property type="nucleotide sequence ID" value="NZ_QZCW01000001.1"/>
</dbReference>
<dbReference type="InterPro" id="IPR003593">
    <property type="entry name" value="AAA+_ATPase"/>
</dbReference>
<keyword evidence="1" id="KW-1003">Cell membrane</keyword>
<comment type="caution">
    <text evidence="5">The sequence shown here is derived from an EMBL/GenBank/DDBJ whole genome shotgun (WGS) entry which is preliminary data.</text>
</comment>
<organism evidence="5 6">
    <name type="scientific">Verminephrobacter aporrectodeae subsp. tuberculatae</name>
    <dbReference type="NCBI Taxonomy" id="1110392"/>
    <lineage>
        <taxon>Bacteria</taxon>
        <taxon>Pseudomonadati</taxon>
        <taxon>Pseudomonadota</taxon>
        <taxon>Betaproteobacteria</taxon>
        <taxon>Burkholderiales</taxon>
        <taxon>Comamonadaceae</taxon>
        <taxon>Verminephrobacter</taxon>
    </lineage>
</organism>
<sequence length="306" mass="32651">MNDGAGFCIHALDAGYGSRRVLSQLSLAPATPGSMIGLLGPNGAGKSTVLRACARLLPVQGEVRLGSLDLLRCPRDQHLRHVAYLPQVLPQASTLRVLESIAGALRATRPDLRVGEREARLQAVLTELQLLPLALRRLDQLSGGQRQMVGLAQALVRRAPLMLLDEPTSALDLRWQMLTLQALRQAARERGAIVCVAMHDLNLAARHCDRLVLLGAPGTACLQRGAGAVAGPPWVACTGGLLAEGAPDAVLRPELLRAAYGIEARVERSAGQACVVLVERALSLPEWTGAGVHRVDAPSLRARRRV</sequence>